<proteinExistence type="predicted"/>
<evidence type="ECO:0000256" key="1">
    <source>
        <dbReference type="SAM" id="MobiDB-lite"/>
    </source>
</evidence>
<feature type="compositionally biased region" description="Basic and acidic residues" evidence="1">
    <location>
        <begin position="1"/>
        <end position="21"/>
    </location>
</feature>
<name>A0AAW2T8Q2_SESRA</name>
<gene>
    <name evidence="2" type="ORF">Sradi_2345400</name>
</gene>
<comment type="caution">
    <text evidence="2">The sequence shown here is derived from an EMBL/GenBank/DDBJ whole genome shotgun (WGS) entry which is preliminary data.</text>
</comment>
<dbReference type="AlphaFoldDB" id="A0AAW2T8Q2"/>
<sequence length="73" mass="8008">MRGDGENTNKETLKQHDDPSKMTKKANGGRKADRALDSGRKLPKVTTYNKARLGGYPITEMRGGRGGYQTLPS</sequence>
<feature type="region of interest" description="Disordered" evidence="1">
    <location>
        <begin position="1"/>
        <end position="45"/>
    </location>
</feature>
<reference evidence="2" key="2">
    <citation type="journal article" date="2024" name="Plant">
        <title>Genomic evolution and insights into agronomic trait innovations of Sesamum species.</title>
        <authorList>
            <person name="Miao H."/>
            <person name="Wang L."/>
            <person name="Qu L."/>
            <person name="Liu H."/>
            <person name="Sun Y."/>
            <person name="Le M."/>
            <person name="Wang Q."/>
            <person name="Wei S."/>
            <person name="Zheng Y."/>
            <person name="Lin W."/>
            <person name="Duan Y."/>
            <person name="Cao H."/>
            <person name="Xiong S."/>
            <person name="Wang X."/>
            <person name="Wei L."/>
            <person name="Li C."/>
            <person name="Ma Q."/>
            <person name="Ju M."/>
            <person name="Zhao R."/>
            <person name="Li G."/>
            <person name="Mu C."/>
            <person name="Tian Q."/>
            <person name="Mei H."/>
            <person name="Zhang T."/>
            <person name="Gao T."/>
            <person name="Zhang H."/>
        </authorList>
    </citation>
    <scope>NUCLEOTIDE SEQUENCE</scope>
    <source>
        <strain evidence="2">G02</strain>
    </source>
</reference>
<reference evidence="2" key="1">
    <citation type="submission" date="2020-06" db="EMBL/GenBank/DDBJ databases">
        <authorList>
            <person name="Li T."/>
            <person name="Hu X."/>
            <person name="Zhang T."/>
            <person name="Song X."/>
            <person name="Zhang H."/>
            <person name="Dai N."/>
            <person name="Sheng W."/>
            <person name="Hou X."/>
            <person name="Wei L."/>
        </authorList>
    </citation>
    <scope>NUCLEOTIDE SEQUENCE</scope>
    <source>
        <strain evidence="2">G02</strain>
        <tissue evidence="2">Leaf</tissue>
    </source>
</reference>
<dbReference type="EMBL" id="JACGWJ010000009">
    <property type="protein sequence ID" value="KAL0400021.1"/>
    <property type="molecule type" value="Genomic_DNA"/>
</dbReference>
<organism evidence="2">
    <name type="scientific">Sesamum radiatum</name>
    <name type="common">Black benniseed</name>
    <dbReference type="NCBI Taxonomy" id="300843"/>
    <lineage>
        <taxon>Eukaryota</taxon>
        <taxon>Viridiplantae</taxon>
        <taxon>Streptophyta</taxon>
        <taxon>Embryophyta</taxon>
        <taxon>Tracheophyta</taxon>
        <taxon>Spermatophyta</taxon>
        <taxon>Magnoliopsida</taxon>
        <taxon>eudicotyledons</taxon>
        <taxon>Gunneridae</taxon>
        <taxon>Pentapetalae</taxon>
        <taxon>asterids</taxon>
        <taxon>lamiids</taxon>
        <taxon>Lamiales</taxon>
        <taxon>Pedaliaceae</taxon>
        <taxon>Sesamum</taxon>
    </lineage>
</organism>
<evidence type="ECO:0000313" key="2">
    <source>
        <dbReference type="EMBL" id="KAL0400021.1"/>
    </source>
</evidence>
<feature type="compositionally biased region" description="Basic and acidic residues" evidence="1">
    <location>
        <begin position="30"/>
        <end position="40"/>
    </location>
</feature>
<protein>
    <submittedName>
        <fullName evidence="2">Uncharacterized protein</fullName>
    </submittedName>
</protein>
<accession>A0AAW2T8Q2</accession>